<evidence type="ECO:0000313" key="7">
    <source>
        <dbReference type="Proteomes" id="UP000712281"/>
    </source>
</evidence>
<evidence type="ECO:0000313" key="6">
    <source>
        <dbReference type="EMBL" id="KAF2620971.1"/>
    </source>
</evidence>
<keyword evidence="2" id="KW-0440">LIM domain</keyword>
<organism evidence="6 7">
    <name type="scientific">Brassica cretica</name>
    <name type="common">Mustard</name>
    <dbReference type="NCBI Taxonomy" id="69181"/>
    <lineage>
        <taxon>Eukaryota</taxon>
        <taxon>Viridiplantae</taxon>
        <taxon>Streptophyta</taxon>
        <taxon>Embryophyta</taxon>
        <taxon>Tracheophyta</taxon>
        <taxon>Spermatophyta</taxon>
        <taxon>Magnoliopsida</taxon>
        <taxon>eudicotyledons</taxon>
        <taxon>Gunneridae</taxon>
        <taxon>Pentapetalae</taxon>
        <taxon>rosids</taxon>
        <taxon>malvids</taxon>
        <taxon>Brassicales</taxon>
        <taxon>Brassicaceae</taxon>
        <taxon>Brassiceae</taxon>
        <taxon>Brassica</taxon>
    </lineage>
</organism>
<feature type="compositionally biased region" description="Polar residues" evidence="5">
    <location>
        <begin position="161"/>
        <end position="180"/>
    </location>
</feature>
<comment type="caution">
    <text evidence="6">The sequence shown here is derived from an EMBL/GenBank/DDBJ whole genome shotgun (WGS) entry which is preliminary data.</text>
</comment>
<dbReference type="Gene3D" id="2.10.110.10">
    <property type="entry name" value="Cysteine Rich Protein"/>
    <property type="match status" value="1"/>
</dbReference>
<evidence type="ECO:0000256" key="5">
    <source>
        <dbReference type="SAM" id="MobiDB-lite"/>
    </source>
</evidence>
<evidence type="ECO:0008006" key="8">
    <source>
        <dbReference type="Google" id="ProtNLM"/>
    </source>
</evidence>
<feature type="region of interest" description="Disordered" evidence="5">
    <location>
        <begin position="148"/>
        <end position="232"/>
    </location>
</feature>
<keyword evidence="4" id="KW-0963">Cytoplasm</keyword>
<reference evidence="6" key="1">
    <citation type="submission" date="2019-12" db="EMBL/GenBank/DDBJ databases">
        <title>Genome sequencing and annotation of Brassica cretica.</title>
        <authorList>
            <person name="Studholme D.J."/>
            <person name="Sarris P.F."/>
        </authorList>
    </citation>
    <scope>NUCLEOTIDE SEQUENCE</scope>
    <source>
        <strain evidence="6">PFS-001/15</strain>
        <tissue evidence="6">Leaf</tissue>
    </source>
</reference>
<evidence type="ECO:0000256" key="2">
    <source>
        <dbReference type="ARBA" id="ARBA00023038"/>
    </source>
</evidence>
<keyword evidence="2" id="KW-0862">Zinc</keyword>
<evidence type="ECO:0000256" key="3">
    <source>
        <dbReference type="ARBA" id="ARBA00023203"/>
    </source>
</evidence>
<dbReference type="Proteomes" id="UP000712281">
    <property type="component" value="Unassembled WGS sequence"/>
</dbReference>
<dbReference type="GO" id="GO:0003779">
    <property type="term" value="F:actin binding"/>
    <property type="evidence" value="ECO:0007669"/>
    <property type="project" value="UniProtKB-KW"/>
</dbReference>
<keyword evidence="4" id="KW-0206">Cytoskeleton</keyword>
<keyword evidence="3" id="KW-0009">Actin-binding</keyword>
<sequence>EFVKVSMNGTLYHKSCFKYTHRGCTISPSNYIAHVGEALLQASSYSADHRERESYKPYASSKEVSMNGTLYHKSCFKCTHRGCTISPSNYIAHVGEALLQASSYSADHRERESYKPYASSKEEHFVITLYTHCSNSTGSGSVFVESEKKMSSQVRRDRSRFNPQQTWVPRGSSTSISVVNEPTERRSESLHAGSTASRPIYLQSHHNSSGHSPYNQHQRSNVTAPPPPRNSA</sequence>
<dbReference type="AlphaFoldDB" id="A0A8S9MSS7"/>
<protein>
    <recommendedName>
        <fullName evidence="8">LIM zinc-binding domain-containing protein</fullName>
    </recommendedName>
</protein>
<name>A0A8S9MSS7_BRACR</name>
<dbReference type="EMBL" id="QGKW02000007">
    <property type="protein sequence ID" value="KAF2620971.1"/>
    <property type="molecule type" value="Genomic_DNA"/>
</dbReference>
<feature type="compositionally biased region" description="Basic and acidic residues" evidence="5">
    <location>
        <begin position="148"/>
        <end position="160"/>
    </location>
</feature>
<feature type="non-terminal residue" evidence="6">
    <location>
        <position position="1"/>
    </location>
</feature>
<feature type="compositionally biased region" description="Polar residues" evidence="5">
    <location>
        <begin position="204"/>
        <end position="223"/>
    </location>
</feature>
<dbReference type="GO" id="GO:0005856">
    <property type="term" value="C:cytoskeleton"/>
    <property type="evidence" value="ECO:0007669"/>
    <property type="project" value="UniProtKB-SubCell"/>
</dbReference>
<comment type="subcellular location">
    <subcellularLocation>
        <location evidence="1">Cytoplasm</location>
        <location evidence="1">Cytoskeleton</location>
    </subcellularLocation>
</comment>
<keyword evidence="2" id="KW-0479">Metal-binding</keyword>
<dbReference type="PANTHER" id="PTHR24206">
    <property type="entry name" value="OS06G0237300 PROTEIN"/>
    <property type="match status" value="1"/>
</dbReference>
<gene>
    <name evidence="6" type="ORF">F2Q68_00042578</name>
</gene>
<accession>A0A8S9MSS7</accession>
<evidence type="ECO:0000256" key="1">
    <source>
        <dbReference type="ARBA" id="ARBA00004245"/>
    </source>
</evidence>
<evidence type="ECO:0000256" key="4">
    <source>
        <dbReference type="ARBA" id="ARBA00023212"/>
    </source>
</evidence>
<proteinExistence type="predicted"/>